<reference evidence="6 7" key="1">
    <citation type="submission" date="2024-04" db="EMBL/GenBank/DDBJ databases">
        <authorList>
            <person name="Rising A."/>
            <person name="Reimegard J."/>
            <person name="Sonavane S."/>
            <person name="Akerstrom W."/>
            <person name="Nylinder S."/>
            <person name="Hedman E."/>
            <person name="Kallberg Y."/>
        </authorList>
    </citation>
    <scope>NUCLEOTIDE SEQUENCE [LARGE SCALE GENOMIC DNA]</scope>
</reference>
<dbReference type="SUPFAM" id="SSF52096">
    <property type="entry name" value="ClpP/crotonase"/>
    <property type="match status" value="1"/>
</dbReference>
<dbReference type="InterPro" id="IPR014748">
    <property type="entry name" value="Enoyl-CoA_hydra_C"/>
</dbReference>
<dbReference type="InterPro" id="IPR045002">
    <property type="entry name" value="Ech1-like"/>
</dbReference>
<dbReference type="Gene3D" id="1.10.12.10">
    <property type="entry name" value="Lyase 2-enoyl-coa Hydratase, Chain A, domain 2"/>
    <property type="match status" value="1"/>
</dbReference>
<comment type="caution">
    <text evidence="6">The sequence shown here is derived from an EMBL/GenBank/DDBJ whole genome shotgun (WGS) entry which is preliminary data.</text>
</comment>
<dbReference type="GO" id="GO:0005739">
    <property type="term" value="C:mitochondrion"/>
    <property type="evidence" value="ECO:0007669"/>
    <property type="project" value="TreeGrafter"/>
</dbReference>
<keyword evidence="5" id="KW-0413">Isomerase</keyword>
<name>A0AAV2BI01_9ARAC</name>
<dbReference type="Pfam" id="PF00378">
    <property type="entry name" value="ECH_1"/>
    <property type="match status" value="1"/>
</dbReference>
<evidence type="ECO:0000256" key="1">
    <source>
        <dbReference type="ARBA" id="ARBA00005005"/>
    </source>
</evidence>
<dbReference type="Gene3D" id="3.90.226.10">
    <property type="entry name" value="2-enoyl-CoA Hydratase, Chain A, domain 1"/>
    <property type="match status" value="1"/>
</dbReference>
<gene>
    <name evidence="6" type="ORF">LARSCL_LOCUS19505</name>
</gene>
<dbReference type="FunFam" id="1.10.12.10:FF:000004">
    <property type="entry name" value="Delta3,5-delta2,4-dienoyl-CoA isomerase"/>
    <property type="match status" value="1"/>
</dbReference>
<sequence length="164" mass="18104">MQQFHNGCIGAGANLVSACDIRYCTEDAYFAIKEIDIGLAADIGILQRLPKSVGNDSLLREYIFTCEPIDSKNAKEIGIVSKIFPSKEEMMDATFKLAALIASKSPVAVQGTKIALNYSRDHSVKEGLEFMTYWNMTMLQSEDVLKAAEATISRSKEPPQFSKL</sequence>
<keyword evidence="3" id="KW-0276">Fatty acid metabolism</keyword>
<dbReference type="Proteomes" id="UP001497382">
    <property type="component" value="Unassembled WGS sequence"/>
</dbReference>
<organism evidence="6 7">
    <name type="scientific">Larinioides sclopetarius</name>
    <dbReference type="NCBI Taxonomy" id="280406"/>
    <lineage>
        <taxon>Eukaryota</taxon>
        <taxon>Metazoa</taxon>
        <taxon>Ecdysozoa</taxon>
        <taxon>Arthropoda</taxon>
        <taxon>Chelicerata</taxon>
        <taxon>Arachnida</taxon>
        <taxon>Araneae</taxon>
        <taxon>Araneomorphae</taxon>
        <taxon>Entelegynae</taxon>
        <taxon>Araneoidea</taxon>
        <taxon>Araneidae</taxon>
        <taxon>Larinioides</taxon>
    </lineage>
</organism>
<keyword evidence="4" id="KW-0443">Lipid metabolism</keyword>
<evidence type="ECO:0000256" key="3">
    <source>
        <dbReference type="ARBA" id="ARBA00022832"/>
    </source>
</evidence>
<dbReference type="InterPro" id="IPR001753">
    <property type="entry name" value="Enoyl-CoA_hydra/iso"/>
</dbReference>
<dbReference type="GO" id="GO:0006631">
    <property type="term" value="P:fatty acid metabolic process"/>
    <property type="evidence" value="ECO:0007669"/>
    <property type="project" value="UniProtKB-KW"/>
</dbReference>
<comment type="similarity">
    <text evidence="2">Belongs to the enoyl-CoA hydratase/isomerase family.</text>
</comment>
<comment type="pathway">
    <text evidence="1">Lipid metabolism; fatty acid beta-oxidation.</text>
</comment>
<dbReference type="CDD" id="cd06558">
    <property type="entry name" value="crotonase-like"/>
    <property type="match status" value="1"/>
</dbReference>
<dbReference type="EMBL" id="CAXIEN010000381">
    <property type="protein sequence ID" value="CAL1295841.1"/>
    <property type="molecule type" value="Genomic_DNA"/>
</dbReference>
<evidence type="ECO:0000256" key="4">
    <source>
        <dbReference type="ARBA" id="ARBA00023098"/>
    </source>
</evidence>
<dbReference type="PANTHER" id="PTHR43149:SF1">
    <property type="entry name" value="DELTA(3,5)-DELTA(2,4)-DIENOYL-COA ISOMERASE, MITOCHONDRIAL"/>
    <property type="match status" value="1"/>
</dbReference>
<evidence type="ECO:0000313" key="7">
    <source>
        <dbReference type="Proteomes" id="UP001497382"/>
    </source>
</evidence>
<evidence type="ECO:0000313" key="6">
    <source>
        <dbReference type="EMBL" id="CAL1295841.1"/>
    </source>
</evidence>
<dbReference type="PANTHER" id="PTHR43149">
    <property type="entry name" value="ENOYL-COA HYDRATASE"/>
    <property type="match status" value="1"/>
</dbReference>
<dbReference type="InterPro" id="IPR029045">
    <property type="entry name" value="ClpP/crotonase-like_dom_sf"/>
</dbReference>
<dbReference type="AlphaFoldDB" id="A0AAV2BI01"/>
<dbReference type="GO" id="GO:0051750">
    <property type="term" value="F:delta(3,5)-delta(2,4)-dienoyl-CoA isomerase activity"/>
    <property type="evidence" value="ECO:0007669"/>
    <property type="project" value="TreeGrafter"/>
</dbReference>
<protein>
    <submittedName>
        <fullName evidence="6">Uncharacterized protein</fullName>
    </submittedName>
</protein>
<evidence type="ECO:0000256" key="2">
    <source>
        <dbReference type="ARBA" id="ARBA00005254"/>
    </source>
</evidence>
<keyword evidence="7" id="KW-1185">Reference proteome</keyword>
<accession>A0AAV2BI01</accession>
<proteinExistence type="inferred from homology"/>
<evidence type="ECO:0000256" key="5">
    <source>
        <dbReference type="ARBA" id="ARBA00023235"/>
    </source>
</evidence>